<evidence type="ECO:0000259" key="7">
    <source>
        <dbReference type="Pfam" id="PF16198"/>
    </source>
</evidence>
<dbReference type="Pfam" id="PF16198">
    <property type="entry name" value="TruB_C_2"/>
    <property type="match status" value="1"/>
</dbReference>
<dbReference type="InterPro" id="IPR014780">
    <property type="entry name" value="tRNA_psdUridine_synth_TruB"/>
</dbReference>
<name>A0ABP7Q175_9GAMM</name>
<dbReference type="PANTHER" id="PTHR13767">
    <property type="entry name" value="TRNA-PSEUDOURIDINE SYNTHASE"/>
    <property type="match status" value="1"/>
</dbReference>
<dbReference type="SUPFAM" id="SSF55120">
    <property type="entry name" value="Pseudouridine synthase"/>
    <property type="match status" value="1"/>
</dbReference>
<comment type="similarity">
    <text evidence="2 5">Belongs to the pseudouridine synthase TruB family. Type 1 subfamily.</text>
</comment>
<evidence type="ECO:0000256" key="3">
    <source>
        <dbReference type="ARBA" id="ARBA00022694"/>
    </source>
</evidence>
<comment type="caution">
    <text evidence="8">The sequence shown here is derived from an EMBL/GenBank/DDBJ whole genome shotgun (WGS) entry which is preliminary data.</text>
</comment>
<dbReference type="InterPro" id="IPR032819">
    <property type="entry name" value="TruB_C"/>
</dbReference>
<dbReference type="Gene3D" id="3.30.2350.10">
    <property type="entry name" value="Pseudouridine synthase"/>
    <property type="match status" value="1"/>
</dbReference>
<comment type="function">
    <text evidence="5">Responsible for synthesis of pseudouridine from uracil-55 in the psi GC loop of transfer RNAs.</text>
</comment>
<dbReference type="EMBL" id="BAABBO010000018">
    <property type="protein sequence ID" value="GAA3974775.1"/>
    <property type="molecule type" value="Genomic_DNA"/>
</dbReference>
<sequence>MKALDGVLCIDKPFGLSSNAALQRVKRFIGASKAGHTGTLDPMATGLLPICLGDATKFSRFFLDADKTYLTVVRLGQTTSTGDREGDILQEKPVPPEFDQAQLNDVISRFVGRIEQVPPMYSALKHKGQPLYKLARQGKSVDRPARSIVIRSLEIVSHESPYLTLKVSCSKGTYIRTLAEDIGQELGFGAHLESLRRTASGPFSLEDAYELPDRFEPGLDSAGDRIERAPELLQAEAATLVAAIRPVDAALEHLPRLELDDAAARSLIVGREVIIRDPGLGLGLSAIKPQDLADASLPEKPLYRAYGLGCFLGLVHPSEEAAGHAGHPRLRLEICKLVNTGAIVANLQ</sequence>
<evidence type="ECO:0000256" key="4">
    <source>
        <dbReference type="ARBA" id="ARBA00023235"/>
    </source>
</evidence>
<evidence type="ECO:0000313" key="8">
    <source>
        <dbReference type="EMBL" id="GAA3974775.1"/>
    </source>
</evidence>
<feature type="active site" description="Nucleophile" evidence="5">
    <location>
        <position position="41"/>
    </location>
</feature>
<accession>A0ABP7Q175</accession>
<comment type="catalytic activity">
    <reaction evidence="1 5">
        <text>uridine(55) in tRNA = pseudouridine(55) in tRNA</text>
        <dbReference type="Rhea" id="RHEA:42532"/>
        <dbReference type="Rhea" id="RHEA-COMP:10101"/>
        <dbReference type="Rhea" id="RHEA-COMP:10102"/>
        <dbReference type="ChEBI" id="CHEBI:65314"/>
        <dbReference type="ChEBI" id="CHEBI:65315"/>
        <dbReference type="EC" id="5.4.99.25"/>
    </reaction>
</comment>
<dbReference type="PANTHER" id="PTHR13767:SF2">
    <property type="entry name" value="PSEUDOURIDYLATE SYNTHASE TRUB1"/>
    <property type="match status" value="1"/>
</dbReference>
<dbReference type="CDD" id="cd02573">
    <property type="entry name" value="PseudoU_synth_EcTruB"/>
    <property type="match status" value="1"/>
</dbReference>
<keyword evidence="4 5" id="KW-0413">Isomerase</keyword>
<protein>
    <recommendedName>
        <fullName evidence="5">tRNA pseudouridine synthase B</fullName>
        <ecNumber evidence="5">5.4.99.25</ecNumber>
    </recommendedName>
    <alternativeName>
        <fullName evidence="5">tRNA pseudouridine(55) synthase</fullName>
        <shortName evidence="5">Psi55 synthase</shortName>
    </alternativeName>
    <alternativeName>
        <fullName evidence="5">tRNA pseudouridylate synthase</fullName>
    </alternativeName>
    <alternativeName>
        <fullName evidence="5">tRNA-uridine isomerase</fullName>
    </alternativeName>
</protein>
<evidence type="ECO:0000256" key="5">
    <source>
        <dbReference type="HAMAP-Rule" id="MF_01080"/>
    </source>
</evidence>
<keyword evidence="3 5" id="KW-0819">tRNA processing</keyword>
<evidence type="ECO:0000256" key="2">
    <source>
        <dbReference type="ARBA" id="ARBA00005642"/>
    </source>
</evidence>
<feature type="domain" description="Pseudouridine synthase II N-terminal" evidence="6">
    <location>
        <begin position="26"/>
        <end position="175"/>
    </location>
</feature>
<dbReference type="EC" id="5.4.99.25" evidence="5"/>
<evidence type="ECO:0000259" key="6">
    <source>
        <dbReference type="Pfam" id="PF01509"/>
    </source>
</evidence>
<gene>
    <name evidence="5 8" type="primary">truB</name>
    <name evidence="8" type="ORF">GCM10022278_34760</name>
</gene>
<evidence type="ECO:0000256" key="1">
    <source>
        <dbReference type="ARBA" id="ARBA00000385"/>
    </source>
</evidence>
<dbReference type="NCBIfam" id="TIGR00431">
    <property type="entry name" value="TruB"/>
    <property type="match status" value="1"/>
</dbReference>
<reference evidence="9" key="1">
    <citation type="journal article" date="2019" name="Int. J. Syst. Evol. Microbiol.">
        <title>The Global Catalogue of Microorganisms (GCM) 10K type strain sequencing project: providing services to taxonomists for standard genome sequencing and annotation.</title>
        <authorList>
            <consortium name="The Broad Institute Genomics Platform"/>
            <consortium name="The Broad Institute Genome Sequencing Center for Infectious Disease"/>
            <person name="Wu L."/>
            <person name="Ma J."/>
        </authorList>
    </citation>
    <scope>NUCLEOTIDE SEQUENCE [LARGE SCALE GENOMIC DNA]</scope>
    <source>
        <strain evidence="9">JCM 17555</strain>
    </source>
</reference>
<dbReference type="Proteomes" id="UP001501337">
    <property type="component" value="Unassembled WGS sequence"/>
</dbReference>
<keyword evidence="9" id="KW-1185">Reference proteome</keyword>
<dbReference type="Pfam" id="PF01509">
    <property type="entry name" value="TruB_N"/>
    <property type="match status" value="1"/>
</dbReference>
<dbReference type="InterPro" id="IPR002501">
    <property type="entry name" value="PsdUridine_synth_N"/>
</dbReference>
<proteinExistence type="inferred from homology"/>
<feature type="domain" description="tRNA pseudouridylate synthase B C-terminal" evidence="7">
    <location>
        <begin position="176"/>
        <end position="251"/>
    </location>
</feature>
<evidence type="ECO:0000313" key="9">
    <source>
        <dbReference type="Proteomes" id="UP001501337"/>
    </source>
</evidence>
<dbReference type="RefSeq" id="WP_344808765.1">
    <property type="nucleotide sequence ID" value="NZ_BAABBO010000018.1"/>
</dbReference>
<dbReference type="InterPro" id="IPR020103">
    <property type="entry name" value="PsdUridine_synth_cat_dom_sf"/>
</dbReference>
<dbReference type="HAMAP" id="MF_01080">
    <property type="entry name" value="TruB_bact"/>
    <property type="match status" value="1"/>
</dbReference>
<organism evidence="8 9">
    <name type="scientific">Allohahella marinimesophila</name>
    <dbReference type="NCBI Taxonomy" id="1054972"/>
    <lineage>
        <taxon>Bacteria</taxon>
        <taxon>Pseudomonadati</taxon>
        <taxon>Pseudomonadota</taxon>
        <taxon>Gammaproteobacteria</taxon>
        <taxon>Oceanospirillales</taxon>
        <taxon>Hahellaceae</taxon>
        <taxon>Allohahella</taxon>
    </lineage>
</organism>